<dbReference type="AlphaFoldDB" id="A0ABD2WXG5"/>
<proteinExistence type="predicted"/>
<accession>A0ABD2WXG5</accession>
<organism evidence="2 3">
    <name type="scientific">Trichogramma kaykai</name>
    <dbReference type="NCBI Taxonomy" id="54128"/>
    <lineage>
        <taxon>Eukaryota</taxon>
        <taxon>Metazoa</taxon>
        <taxon>Ecdysozoa</taxon>
        <taxon>Arthropoda</taxon>
        <taxon>Hexapoda</taxon>
        <taxon>Insecta</taxon>
        <taxon>Pterygota</taxon>
        <taxon>Neoptera</taxon>
        <taxon>Endopterygota</taxon>
        <taxon>Hymenoptera</taxon>
        <taxon>Apocrita</taxon>
        <taxon>Proctotrupomorpha</taxon>
        <taxon>Chalcidoidea</taxon>
        <taxon>Trichogrammatidae</taxon>
        <taxon>Trichogramma</taxon>
    </lineage>
</organism>
<gene>
    <name evidence="2" type="ORF">TKK_009243</name>
</gene>
<feature type="compositionally biased region" description="Polar residues" evidence="1">
    <location>
        <begin position="125"/>
        <end position="134"/>
    </location>
</feature>
<sequence>MQQRSKNHCRHWAKIATYTPCALDDHGRFHFLRFARCMHDALARVKGIQPVAAVDRVESQTPDGIFRDGSTDIQMVTCQRVQKKKELTSRLFCTPIEIFQSGTRGDVLHESATVTGMEHKHKEGPTSSSSRSLVYRQQSSGSIGVIIDTRDKARPCDGQKYY</sequence>
<name>A0ABD2WXG5_9HYME</name>
<dbReference type="EMBL" id="JBJJXI010000067">
    <property type="protein sequence ID" value="KAL3397227.1"/>
    <property type="molecule type" value="Genomic_DNA"/>
</dbReference>
<feature type="region of interest" description="Disordered" evidence="1">
    <location>
        <begin position="115"/>
        <end position="134"/>
    </location>
</feature>
<evidence type="ECO:0000256" key="1">
    <source>
        <dbReference type="SAM" id="MobiDB-lite"/>
    </source>
</evidence>
<comment type="caution">
    <text evidence="2">The sequence shown here is derived from an EMBL/GenBank/DDBJ whole genome shotgun (WGS) entry which is preliminary data.</text>
</comment>
<dbReference type="Proteomes" id="UP001627154">
    <property type="component" value="Unassembled WGS sequence"/>
</dbReference>
<keyword evidence="3" id="KW-1185">Reference proteome</keyword>
<protein>
    <submittedName>
        <fullName evidence="2">Uncharacterized protein</fullName>
    </submittedName>
</protein>
<evidence type="ECO:0000313" key="3">
    <source>
        <dbReference type="Proteomes" id="UP001627154"/>
    </source>
</evidence>
<reference evidence="2 3" key="1">
    <citation type="journal article" date="2024" name="bioRxiv">
        <title>A reference genome for Trichogramma kaykai: A tiny desert-dwelling parasitoid wasp with competing sex-ratio distorters.</title>
        <authorList>
            <person name="Culotta J."/>
            <person name="Lindsey A.R."/>
        </authorList>
    </citation>
    <scope>NUCLEOTIDE SEQUENCE [LARGE SCALE GENOMIC DNA]</scope>
    <source>
        <strain evidence="2 3">KSX58</strain>
    </source>
</reference>
<evidence type="ECO:0000313" key="2">
    <source>
        <dbReference type="EMBL" id="KAL3397227.1"/>
    </source>
</evidence>